<organism evidence="5 6">
    <name type="scientific">Glycine soja</name>
    <name type="common">Wild soybean</name>
    <dbReference type="NCBI Taxonomy" id="3848"/>
    <lineage>
        <taxon>Eukaryota</taxon>
        <taxon>Viridiplantae</taxon>
        <taxon>Streptophyta</taxon>
        <taxon>Embryophyta</taxon>
        <taxon>Tracheophyta</taxon>
        <taxon>Spermatophyta</taxon>
        <taxon>Magnoliopsida</taxon>
        <taxon>eudicotyledons</taxon>
        <taxon>Gunneridae</taxon>
        <taxon>Pentapetalae</taxon>
        <taxon>rosids</taxon>
        <taxon>fabids</taxon>
        <taxon>Fabales</taxon>
        <taxon>Fabaceae</taxon>
        <taxon>Papilionoideae</taxon>
        <taxon>50 kb inversion clade</taxon>
        <taxon>NPAAA clade</taxon>
        <taxon>indigoferoid/millettioid clade</taxon>
        <taxon>Phaseoleae</taxon>
        <taxon>Glycine</taxon>
        <taxon>Glycine subgen. Soja</taxon>
    </lineage>
</organism>
<dbReference type="GO" id="GO:0008270">
    <property type="term" value="F:zinc ion binding"/>
    <property type="evidence" value="ECO:0007669"/>
    <property type="project" value="UniProtKB-KW"/>
</dbReference>
<gene>
    <name evidence="5" type="ORF">D0Y65_035562</name>
</gene>
<feature type="domain" description="RING-type" evidence="4">
    <location>
        <begin position="152"/>
        <end position="193"/>
    </location>
</feature>
<evidence type="ECO:0000256" key="1">
    <source>
        <dbReference type="PROSITE-ProRule" id="PRU00175"/>
    </source>
</evidence>
<sequence length="285" mass="32315">MEREEGKQPPQKTPLHNQHEQANSNNFVLEHNLQEQSGTFTTFASFESETEGESSFDDNDYDGDADFFLSQEFESELQFLESEGSNYNNDDDNDEDMEEDNIDVDELTYEELIELGDFIGQEKRGLSAHEICSCLHIHIFHSAENKSGIDRCVICQVEYEEGEPLVAIQCEHPYHTDCISKWLQIKKVCPICNTEISAPKMAWVTLGRAQLNFGEPDNAIESFDRALALKISGSLNEFKAPAEVKGRTENSRYGAFFARGDCANLQYESIAICKSTLSNFKRTVF</sequence>
<dbReference type="FunFam" id="3.30.40.10:FF:000417">
    <property type="entry name" value="E3 ubiquitin ligase BIG BROTHER-related"/>
    <property type="match status" value="1"/>
</dbReference>
<dbReference type="GO" id="GO:0004842">
    <property type="term" value="F:ubiquitin-protein transferase activity"/>
    <property type="evidence" value="ECO:0007669"/>
    <property type="project" value="InterPro"/>
</dbReference>
<dbReference type="GO" id="GO:0016567">
    <property type="term" value="P:protein ubiquitination"/>
    <property type="evidence" value="ECO:0007669"/>
    <property type="project" value="InterPro"/>
</dbReference>
<evidence type="ECO:0000259" key="4">
    <source>
        <dbReference type="PROSITE" id="PS50089"/>
    </source>
</evidence>
<dbReference type="InterPro" id="IPR013083">
    <property type="entry name" value="Znf_RING/FYVE/PHD"/>
</dbReference>
<feature type="compositionally biased region" description="Polar residues" evidence="3">
    <location>
        <begin position="14"/>
        <end position="27"/>
    </location>
</feature>
<keyword evidence="5" id="KW-0436">Ligase</keyword>
<evidence type="ECO:0000313" key="6">
    <source>
        <dbReference type="Proteomes" id="UP000289340"/>
    </source>
</evidence>
<proteinExistence type="predicted"/>
<evidence type="ECO:0000313" key="5">
    <source>
        <dbReference type="EMBL" id="RZB70639.1"/>
    </source>
</evidence>
<feature type="repeat" description="TPR" evidence="2">
    <location>
        <begin position="200"/>
        <end position="233"/>
    </location>
</feature>
<keyword evidence="6" id="KW-1185">Reference proteome</keyword>
<dbReference type="InterPro" id="IPR033276">
    <property type="entry name" value="BB"/>
</dbReference>
<dbReference type="GO" id="GO:0016874">
    <property type="term" value="F:ligase activity"/>
    <property type="evidence" value="ECO:0007669"/>
    <property type="project" value="UniProtKB-KW"/>
</dbReference>
<dbReference type="GO" id="GO:0031624">
    <property type="term" value="F:ubiquitin conjugating enzyme binding"/>
    <property type="evidence" value="ECO:0007669"/>
    <property type="project" value="TreeGrafter"/>
</dbReference>
<dbReference type="EMBL" id="QZWG01000013">
    <property type="protein sequence ID" value="RZB70639.1"/>
    <property type="molecule type" value="Genomic_DNA"/>
</dbReference>
<comment type="caution">
    <text evidence="5">The sequence shown here is derived from an EMBL/GenBank/DDBJ whole genome shotgun (WGS) entry which is preliminary data.</text>
</comment>
<dbReference type="SUPFAM" id="SSF57850">
    <property type="entry name" value="RING/U-box"/>
    <property type="match status" value="1"/>
</dbReference>
<reference evidence="5 6" key="1">
    <citation type="submission" date="2018-09" db="EMBL/GenBank/DDBJ databases">
        <title>A high-quality reference genome of wild soybean provides a powerful tool to mine soybean genomes.</title>
        <authorList>
            <person name="Xie M."/>
            <person name="Chung C.Y.L."/>
            <person name="Li M.-W."/>
            <person name="Wong F.-L."/>
            <person name="Chan T.-F."/>
            <person name="Lam H.-M."/>
        </authorList>
    </citation>
    <scope>NUCLEOTIDE SEQUENCE [LARGE SCALE GENOMIC DNA]</scope>
    <source>
        <strain evidence="6">cv. W05</strain>
        <tissue evidence="5">Hypocotyl of etiolated seedlings</tissue>
    </source>
</reference>
<name>A0A445HA63_GLYSO</name>
<dbReference type="Gene3D" id="3.30.40.10">
    <property type="entry name" value="Zinc/RING finger domain, C3HC4 (zinc finger)"/>
    <property type="match status" value="1"/>
</dbReference>
<keyword evidence="1" id="KW-0863">Zinc-finger</keyword>
<feature type="compositionally biased region" description="Low complexity" evidence="3">
    <location>
        <begin position="37"/>
        <end position="47"/>
    </location>
</feature>
<keyword evidence="1" id="KW-0862">Zinc</keyword>
<keyword evidence="1" id="KW-0479">Metal-binding</keyword>
<dbReference type="GO" id="GO:0046621">
    <property type="term" value="P:negative regulation of organ growth"/>
    <property type="evidence" value="ECO:0007669"/>
    <property type="project" value="InterPro"/>
</dbReference>
<dbReference type="PANTHER" id="PTHR46400">
    <property type="entry name" value="RING/U-BOX SUPERFAMILY PROTEIN"/>
    <property type="match status" value="1"/>
</dbReference>
<dbReference type="Proteomes" id="UP000289340">
    <property type="component" value="Chromosome 13"/>
</dbReference>
<protein>
    <submittedName>
        <fullName evidence="5">E3 ubiquitin ligase BIG BROTHER-related</fullName>
    </submittedName>
</protein>
<dbReference type="AlphaFoldDB" id="A0A445HA63"/>
<dbReference type="Pfam" id="PF13639">
    <property type="entry name" value="zf-RING_2"/>
    <property type="match status" value="1"/>
</dbReference>
<feature type="region of interest" description="Disordered" evidence="3">
    <location>
        <begin position="1"/>
        <end position="61"/>
    </location>
</feature>
<keyword evidence="2" id="KW-0802">TPR repeat</keyword>
<dbReference type="PROSITE" id="PS50089">
    <property type="entry name" value="ZF_RING_2"/>
    <property type="match status" value="1"/>
</dbReference>
<dbReference type="PANTHER" id="PTHR46400:SF8">
    <property type="entry name" value="E3 UBIQUITIN LIGASE BIG BROTHER-RELATED-LIKE ISOFORM X1"/>
    <property type="match status" value="1"/>
</dbReference>
<dbReference type="SMART" id="SM00184">
    <property type="entry name" value="RING"/>
    <property type="match status" value="1"/>
</dbReference>
<evidence type="ECO:0000256" key="3">
    <source>
        <dbReference type="SAM" id="MobiDB-lite"/>
    </source>
</evidence>
<feature type="compositionally biased region" description="Acidic residues" evidence="3">
    <location>
        <begin position="48"/>
        <end position="61"/>
    </location>
</feature>
<dbReference type="PROSITE" id="PS50005">
    <property type="entry name" value="TPR"/>
    <property type="match status" value="1"/>
</dbReference>
<dbReference type="InterPro" id="IPR019734">
    <property type="entry name" value="TPR_rpt"/>
</dbReference>
<evidence type="ECO:0000256" key="2">
    <source>
        <dbReference type="PROSITE-ProRule" id="PRU00339"/>
    </source>
</evidence>
<dbReference type="InterPro" id="IPR001841">
    <property type="entry name" value="Znf_RING"/>
</dbReference>
<accession>A0A445HA63</accession>